<feature type="domain" description="Peptidase M20 dimerisation" evidence="3">
    <location>
        <begin position="193"/>
        <end position="283"/>
    </location>
</feature>
<dbReference type="InterPro" id="IPR011650">
    <property type="entry name" value="Peptidase_M20_dimer"/>
</dbReference>
<dbReference type="EMBL" id="FRXN01000002">
    <property type="protein sequence ID" value="SHO62092.1"/>
    <property type="molecule type" value="Genomic_DNA"/>
</dbReference>
<evidence type="ECO:0000256" key="2">
    <source>
        <dbReference type="PIRSR" id="PIRSR005962-1"/>
    </source>
</evidence>
<gene>
    <name evidence="4" type="ORF">SAMN04488108_1864</name>
</gene>
<dbReference type="FunFam" id="3.30.70.360:FF:000001">
    <property type="entry name" value="N-acetyldiaminopimelate deacetylase"/>
    <property type="match status" value="1"/>
</dbReference>
<dbReference type="PANTHER" id="PTHR11014:SF63">
    <property type="entry name" value="METALLOPEPTIDASE, PUTATIVE (AFU_ORTHOLOGUE AFUA_6G09600)-RELATED"/>
    <property type="match status" value="1"/>
</dbReference>
<feature type="binding site" evidence="2">
    <location>
        <position position="367"/>
    </location>
    <ligand>
        <name>Mn(2+)</name>
        <dbReference type="ChEBI" id="CHEBI:29035"/>
        <label>2</label>
    </ligand>
</feature>
<dbReference type="SUPFAM" id="SSF55031">
    <property type="entry name" value="Bacterial exopeptidase dimerisation domain"/>
    <property type="match status" value="1"/>
</dbReference>
<evidence type="ECO:0000313" key="5">
    <source>
        <dbReference type="Proteomes" id="UP000184609"/>
    </source>
</evidence>
<dbReference type="STRING" id="1073327.SAMN04488108_1864"/>
<comment type="cofactor">
    <cofactor evidence="2">
        <name>Mn(2+)</name>
        <dbReference type="ChEBI" id="CHEBI:29035"/>
    </cofactor>
    <text evidence="2">The Mn(2+) ion enhances activity.</text>
</comment>
<feature type="binding site" evidence="2">
    <location>
        <position position="107"/>
    </location>
    <ligand>
        <name>Mn(2+)</name>
        <dbReference type="ChEBI" id="CHEBI:29035"/>
        <label>2</label>
    </ligand>
</feature>
<keyword evidence="2" id="KW-0479">Metal-binding</keyword>
<dbReference type="GO" id="GO:0019877">
    <property type="term" value="P:diaminopimelate biosynthetic process"/>
    <property type="evidence" value="ECO:0007669"/>
    <property type="project" value="UniProtKB-ARBA"/>
</dbReference>
<dbReference type="CDD" id="cd03886">
    <property type="entry name" value="M20_Acy1"/>
    <property type="match status" value="1"/>
</dbReference>
<feature type="binding site" evidence="2">
    <location>
        <position position="141"/>
    </location>
    <ligand>
        <name>Mn(2+)</name>
        <dbReference type="ChEBI" id="CHEBI:29035"/>
        <label>2</label>
    </ligand>
</feature>
<proteinExistence type="predicted"/>
<dbReference type="PIRSF" id="PIRSF005962">
    <property type="entry name" value="Pept_M20D_amidohydro"/>
    <property type="match status" value="1"/>
</dbReference>
<dbReference type="SUPFAM" id="SSF53187">
    <property type="entry name" value="Zn-dependent exopeptidases"/>
    <property type="match status" value="1"/>
</dbReference>
<sequence length="397" mass="43201">MLKDKIKSLAKAYKEEVIANRRHLHSHPELSYQEFETAKYVASKLEEIGISNLEKKANTGWTALIKGKNPEKKVVALRADMDALPIIEANDVSYKSQNPGVMHACGHDAHTASLLGAAKILNEVKDQFEGTIKLIFQPGEEVAPGGASYMIKDGALENPRPAGIIGQHVMPFIPAGKVGFRQGIYMASADEIYITVKGKGGHGAMPETLIDPVLIASHMIVALQQVVSRAASPKIPSVLSFGKVEALGATNVIPNEVKIQGTFRTLNEDWRAKAHEKMLSIAKGLVEGMGGEVDFEIRKGYPFLKNDPELTARATDAAKAYLGEENVVDLDIWMAAEDFAYYSQEIDGCFYRLGTRNEAKGIISGVHTPTFDIEEDALEIGAGLMAWLAVAELENSQ</sequence>
<dbReference type="InterPro" id="IPR002933">
    <property type="entry name" value="Peptidase_M20"/>
</dbReference>
<dbReference type="InterPro" id="IPR017439">
    <property type="entry name" value="Amidohydrolase"/>
</dbReference>
<dbReference type="Proteomes" id="UP000184609">
    <property type="component" value="Unassembled WGS sequence"/>
</dbReference>
<organism evidence="4 5">
    <name type="scientific">Algoriphagus zhangzhouensis</name>
    <dbReference type="NCBI Taxonomy" id="1073327"/>
    <lineage>
        <taxon>Bacteria</taxon>
        <taxon>Pseudomonadati</taxon>
        <taxon>Bacteroidota</taxon>
        <taxon>Cytophagia</taxon>
        <taxon>Cytophagales</taxon>
        <taxon>Cyclobacteriaceae</taxon>
        <taxon>Algoriphagus</taxon>
    </lineage>
</organism>
<keyword evidence="1 4" id="KW-0378">Hydrolase</keyword>
<reference evidence="5" key="1">
    <citation type="submission" date="2016-12" db="EMBL/GenBank/DDBJ databases">
        <authorList>
            <person name="Varghese N."/>
            <person name="Submissions S."/>
        </authorList>
    </citation>
    <scope>NUCLEOTIDE SEQUENCE [LARGE SCALE GENOMIC DNA]</scope>
    <source>
        <strain evidence="5">DSM 25035</strain>
    </source>
</reference>
<dbReference type="GO" id="GO:0050118">
    <property type="term" value="F:N-acetyldiaminopimelate deacetylase activity"/>
    <property type="evidence" value="ECO:0007669"/>
    <property type="project" value="UniProtKB-ARBA"/>
</dbReference>
<dbReference type="Gene3D" id="3.30.70.360">
    <property type="match status" value="1"/>
</dbReference>
<dbReference type="RefSeq" id="WP_073571489.1">
    <property type="nucleotide sequence ID" value="NZ_FRXN01000002.1"/>
</dbReference>
<dbReference type="Gene3D" id="3.40.630.10">
    <property type="entry name" value="Zn peptidases"/>
    <property type="match status" value="1"/>
</dbReference>
<evidence type="ECO:0000313" key="4">
    <source>
        <dbReference type="EMBL" id="SHO62092.1"/>
    </source>
</evidence>
<name>A0A1M7ZB82_9BACT</name>
<evidence type="ECO:0000256" key="1">
    <source>
        <dbReference type="ARBA" id="ARBA00022801"/>
    </source>
</evidence>
<dbReference type="PANTHER" id="PTHR11014">
    <property type="entry name" value="PEPTIDASE M20 FAMILY MEMBER"/>
    <property type="match status" value="1"/>
</dbReference>
<dbReference type="InterPro" id="IPR036264">
    <property type="entry name" value="Bact_exopeptidase_dim_dom"/>
</dbReference>
<keyword evidence="5" id="KW-1185">Reference proteome</keyword>
<dbReference type="NCBIfam" id="TIGR01891">
    <property type="entry name" value="amidohydrolases"/>
    <property type="match status" value="1"/>
</dbReference>
<accession>A0A1M7ZB82</accession>
<dbReference type="Pfam" id="PF01546">
    <property type="entry name" value="Peptidase_M20"/>
    <property type="match status" value="1"/>
</dbReference>
<protein>
    <submittedName>
        <fullName evidence="4">Amidohydrolase</fullName>
    </submittedName>
</protein>
<dbReference type="Pfam" id="PF07687">
    <property type="entry name" value="M20_dimer"/>
    <property type="match status" value="1"/>
</dbReference>
<feature type="binding site" evidence="2">
    <location>
        <position position="105"/>
    </location>
    <ligand>
        <name>Mn(2+)</name>
        <dbReference type="ChEBI" id="CHEBI:29035"/>
        <label>2</label>
    </ligand>
</feature>
<dbReference type="GO" id="GO:0046872">
    <property type="term" value="F:metal ion binding"/>
    <property type="evidence" value="ECO:0007669"/>
    <property type="project" value="UniProtKB-KW"/>
</dbReference>
<dbReference type="OrthoDB" id="9776731at2"/>
<feature type="binding site" evidence="2">
    <location>
        <position position="168"/>
    </location>
    <ligand>
        <name>Mn(2+)</name>
        <dbReference type="ChEBI" id="CHEBI:29035"/>
        <label>2</label>
    </ligand>
</feature>
<evidence type="ECO:0000259" key="3">
    <source>
        <dbReference type="Pfam" id="PF07687"/>
    </source>
</evidence>
<dbReference type="AlphaFoldDB" id="A0A1M7ZB82"/>
<keyword evidence="2" id="KW-0464">Manganese</keyword>